<evidence type="ECO:0008006" key="4">
    <source>
        <dbReference type="Google" id="ProtNLM"/>
    </source>
</evidence>
<sequence length="224" mass="26158">MALKFGSFPTIFTLDIFLIIIASLNECISFEHDACSICKDYNSSPTQLPRACSVGTLKHDVRELKRVLGEALRTYEHKINTRIEEEERNGMYPEYTYQKAFTRDSLSWMQKYDTIHNMLQEICLNMTDMEHVEGFIIMTEFLHFLRTVMCELQAILKLGSFAKEDTHLQITSRRPHVISLNIENTWSTNNGINLFIRNLLTSRDALDEIADVLKYHSFFRSLQF</sequence>
<comment type="caution">
    <text evidence="2">The sequence shown here is derived from an EMBL/GenBank/DDBJ whole genome shotgun (WGS) entry which is preliminary data.</text>
</comment>
<dbReference type="AlphaFoldDB" id="A0ABD3VP64"/>
<keyword evidence="1" id="KW-0732">Signal</keyword>
<dbReference type="Proteomes" id="UP001634394">
    <property type="component" value="Unassembled WGS sequence"/>
</dbReference>
<evidence type="ECO:0000313" key="2">
    <source>
        <dbReference type="EMBL" id="KAL3863364.1"/>
    </source>
</evidence>
<proteinExistence type="predicted"/>
<name>A0ABD3VP64_SINWO</name>
<reference evidence="2 3" key="1">
    <citation type="submission" date="2024-11" db="EMBL/GenBank/DDBJ databases">
        <title>Chromosome-level genome assembly of the freshwater bivalve Anodonta woodiana.</title>
        <authorList>
            <person name="Chen X."/>
        </authorList>
    </citation>
    <scope>NUCLEOTIDE SEQUENCE [LARGE SCALE GENOMIC DNA]</scope>
    <source>
        <strain evidence="2">MN2024</strain>
        <tissue evidence="2">Gills</tissue>
    </source>
</reference>
<accession>A0ABD3VP64</accession>
<protein>
    <recommendedName>
        <fullName evidence="4">Ciliary neurotrophic factor</fullName>
    </recommendedName>
</protein>
<dbReference type="EMBL" id="JBJQND010000010">
    <property type="protein sequence ID" value="KAL3863364.1"/>
    <property type="molecule type" value="Genomic_DNA"/>
</dbReference>
<organism evidence="2 3">
    <name type="scientific">Sinanodonta woodiana</name>
    <name type="common">Chinese pond mussel</name>
    <name type="synonym">Anodonta woodiana</name>
    <dbReference type="NCBI Taxonomy" id="1069815"/>
    <lineage>
        <taxon>Eukaryota</taxon>
        <taxon>Metazoa</taxon>
        <taxon>Spiralia</taxon>
        <taxon>Lophotrochozoa</taxon>
        <taxon>Mollusca</taxon>
        <taxon>Bivalvia</taxon>
        <taxon>Autobranchia</taxon>
        <taxon>Heteroconchia</taxon>
        <taxon>Palaeoheterodonta</taxon>
        <taxon>Unionida</taxon>
        <taxon>Unionoidea</taxon>
        <taxon>Unionidae</taxon>
        <taxon>Unioninae</taxon>
        <taxon>Sinanodonta</taxon>
    </lineage>
</organism>
<gene>
    <name evidence="2" type="ORF">ACJMK2_005122</name>
</gene>
<keyword evidence="3" id="KW-1185">Reference proteome</keyword>
<evidence type="ECO:0000256" key="1">
    <source>
        <dbReference type="SAM" id="SignalP"/>
    </source>
</evidence>
<feature type="signal peptide" evidence="1">
    <location>
        <begin position="1"/>
        <end position="29"/>
    </location>
</feature>
<feature type="chain" id="PRO_5044805754" description="Ciliary neurotrophic factor" evidence="1">
    <location>
        <begin position="30"/>
        <end position="224"/>
    </location>
</feature>
<evidence type="ECO:0000313" key="3">
    <source>
        <dbReference type="Proteomes" id="UP001634394"/>
    </source>
</evidence>